<feature type="domain" description="Phosphoethanolamine transferase N-terminal" evidence="10">
    <location>
        <begin position="61"/>
        <end position="209"/>
    </location>
</feature>
<dbReference type="CDD" id="cd16017">
    <property type="entry name" value="LptA"/>
    <property type="match status" value="1"/>
</dbReference>
<dbReference type="InterPro" id="IPR012549">
    <property type="entry name" value="EptA-like_N"/>
</dbReference>
<name>A0A7W6D1P4_9HYPH</name>
<dbReference type="InterPro" id="IPR017850">
    <property type="entry name" value="Alkaline_phosphatase_core_sf"/>
</dbReference>
<feature type="transmembrane region" description="Helical" evidence="8">
    <location>
        <begin position="80"/>
        <end position="102"/>
    </location>
</feature>
<keyword evidence="5 8" id="KW-0812">Transmembrane</keyword>
<dbReference type="GO" id="GO:0016776">
    <property type="term" value="F:phosphotransferase activity, phosphate group as acceptor"/>
    <property type="evidence" value="ECO:0007669"/>
    <property type="project" value="TreeGrafter"/>
</dbReference>
<reference evidence="11 12" key="1">
    <citation type="submission" date="2020-08" db="EMBL/GenBank/DDBJ databases">
        <title>Genomic Encyclopedia of Type Strains, Phase IV (KMG-IV): sequencing the most valuable type-strain genomes for metagenomic binning, comparative biology and taxonomic classification.</title>
        <authorList>
            <person name="Goeker M."/>
        </authorList>
    </citation>
    <scope>NUCLEOTIDE SEQUENCE [LARGE SCALE GENOMIC DNA]</scope>
    <source>
        <strain evidence="11 12">DSM 26575</strain>
    </source>
</reference>
<feature type="domain" description="Sulfatase N-terminal" evidence="9">
    <location>
        <begin position="240"/>
        <end position="528"/>
    </location>
</feature>
<evidence type="ECO:0000256" key="7">
    <source>
        <dbReference type="ARBA" id="ARBA00023136"/>
    </source>
</evidence>
<dbReference type="GO" id="GO:0009244">
    <property type="term" value="P:lipopolysaccharide core region biosynthetic process"/>
    <property type="evidence" value="ECO:0007669"/>
    <property type="project" value="TreeGrafter"/>
</dbReference>
<dbReference type="InterPro" id="IPR000917">
    <property type="entry name" value="Sulfatase_N"/>
</dbReference>
<keyword evidence="7 8" id="KW-0472">Membrane</keyword>
<evidence type="ECO:0000313" key="11">
    <source>
        <dbReference type="EMBL" id="MBB3966561.1"/>
    </source>
</evidence>
<dbReference type="Gene3D" id="3.40.720.10">
    <property type="entry name" value="Alkaline Phosphatase, subunit A"/>
    <property type="match status" value="1"/>
</dbReference>
<dbReference type="SUPFAM" id="SSF53649">
    <property type="entry name" value="Alkaline phosphatase-like"/>
    <property type="match status" value="1"/>
</dbReference>
<keyword evidence="2" id="KW-1003">Cell membrane</keyword>
<feature type="transmembrane region" description="Helical" evidence="8">
    <location>
        <begin position="12"/>
        <end position="32"/>
    </location>
</feature>
<evidence type="ECO:0000256" key="5">
    <source>
        <dbReference type="ARBA" id="ARBA00022692"/>
    </source>
</evidence>
<dbReference type="InterPro" id="IPR040423">
    <property type="entry name" value="PEA_transferase"/>
</dbReference>
<feature type="transmembrane region" description="Helical" evidence="8">
    <location>
        <begin position="52"/>
        <end position="73"/>
    </location>
</feature>
<dbReference type="InterPro" id="IPR058130">
    <property type="entry name" value="PEA_transf_C"/>
</dbReference>
<dbReference type="NCBIfam" id="NF028537">
    <property type="entry name" value="P_eth_NH2_trans"/>
    <property type="match status" value="1"/>
</dbReference>
<dbReference type="Pfam" id="PF00884">
    <property type="entry name" value="Sulfatase"/>
    <property type="match status" value="1"/>
</dbReference>
<dbReference type="RefSeq" id="WP_183902040.1">
    <property type="nucleotide sequence ID" value="NZ_JACIDW010000019.1"/>
</dbReference>
<dbReference type="Proteomes" id="UP000582090">
    <property type="component" value="Unassembled WGS sequence"/>
</dbReference>
<dbReference type="GO" id="GO:0005886">
    <property type="term" value="C:plasma membrane"/>
    <property type="evidence" value="ECO:0007669"/>
    <property type="project" value="UniProtKB-SubCell"/>
</dbReference>
<keyword evidence="12" id="KW-1185">Reference proteome</keyword>
<organism evidence="11 12">
    <name type="scientific">Rhizobium metallidurans</name>
    <dbReference type="NCBI Taxonomy" id="1265931"/>
    <lineage>
        <taxon>Bacteria</taxon>
        <taxon>Pseudomonadati</taxon>
        <taxon>Pseudomonadota</taxon>
        <taxon>Alphaproteobacteria</taxon>
        <taxon>Hyphomicrobiales</taxon>
        <taxon>Rhizobiaceae</taxon>
        <taxon>Rhizobium/Agrobacterium group</taxon>
        <taxon>Rhizobium</taxon>
    </lineage>
</organism>
<comment type="subcellular location">
    <subcellularLocation>
        <location evidence="1">Cell inner membrane</location>
        <topology evidence="1">Multi-pass membrane protein</topology>
    </subcellularLocation>
</comment>
<dbReference type="AlphaFoldDB" id="A0A7W6D1P4"/>
<dbReference type="PANTHER" id="PTHR30443:SF0">
    <property type="entry name" value="PHOSPHOETHANOLAMINE TRANSFERASE EPTA"/>
    <property type="match status" value="1"/>
</dbReference>
<evidence type="ECO:0000256" key="1">
    <source>
        <dbReference type="ARBA" id="ARBA00004429"/>
    </source>
</evidence>
<feature type="transmembrane region" description="Helical" evidence="8">
    <location>
        <begin position="122"/>
        <end position="143"/>
    </location>
</feature>
<proteinExistence type="predicted"/>
<dbReference type="EMBL" id="JACIDW010000019">
    <property type="protein sequence ID" value="MBB3966561.1"/>
    <property type="molecule type" value="Genomic_DNA"/>
</dbReference>
<dbReference type="EC" id="2.7.8.-" evidence="11"/>
<evidence type="ECO:0000256" key="8">
    <source>
        <dbReference type="SAM" id="Phobius"/>
    </source>
</evidence>
<evidence type="ECO:0000313" key="12">
    <source>
        <dbReference type="Proteomes" id="UP000582090"/>
    </source>
</evidence>
<keyword evidence="6 8" id="KW-1133">Transmembrane helix</keyword>
<feature type="transmembrane region" description="Helical" evidence="8">
    <location>
        <begin position="155"/>
        <end position="176"/>
    </location>
</feature>
<dbReference type="Pfam" id="PF08019">
    <property type="entry name" value="EptA_B_N"/>
    <property type="match status" value="1"/>
</dbReference>
<evidence type="ECO:0000256" key="4">
    <source>
        <dbReference type="ARBA" id="ARBA00022679"/>
    </source>
</evidence>
<comment type="caution">
    <text evidence="11">The sequence shown here is derived from an EMBL/GenBank/DDBJ whole genome shotgun (WGS) entry which is preliminary data.</text>
</comment>
<dbReference type="PANTHER" id="PTHR30443">
    <property type="entry name" value="INNER MEMBRANE PROTEIN"/>
    <property type="match status" value="1"/>
</dbReference>
<evidence type="ECO:0000256" key="3">
    <source>
        <dbReference type="ARBA" id="ARBA00022519"/>
    </source>
</evidence>
<evidence type="ECO:0000256" key="2">
    <source>
        <dbReference type="ARBA" id="ARBA00022475"/>
    </source>
</evidence>
<gene>
    <name evidence="11" type="ORF">GGQ67_004249</name>
</gene>
<evidence type="ECO:0000259" key="9">
    <source>
        <dbReference type="Pfam" id="PF00884"/>
    </source>
</evidence>
<evidence type="ECO:0000259" key="10">
    <source>
        <dbReference type="Pfam" id="PF08019"/>
    </source>
</evidence>
<keyword evidence="4 11" id="KW-0808">Transferase</keyword>
<evidence type="ECO:0000256" key="6">
    <source>
        <dbReference type="ARBA" id="ARBA00022989"/>
    </source>
</evidence>
<keyword evidence="3" id="KW-0997">Cell inner membrane</keyword>
<sequence length="549" mass="60756">MTEKKHVRKFLLTRPTIGSVTLSAIVGLYLALFTNFTFWKKVHAYLGFEPGAVIALYIAIITLFIAATTLFSAKYVIKPVLIFLIIAAAMAAWFTDSFGVVIDTDMIRNAMQTTPSEAQHLITPGLLLHALLFGLVPVALVLWVRVVHRPIMQKLLWNSVTVIACLAVFSVAALVYSKAYTTAIRTHRDLVKTLNPVVAIVSTAKYFVQAGQEAAIVVTPLGLDAKVSTPAGPTTKPRVTIIVAGETARAQNFSLGGYDRETNPELKKRDIVYFPNTTSCGTATATSIPCMFSQFTRSNYDHYKGLANEGLLDVLSRAGVDVAWFDNNTGSKGVADRVTFVDLAKSTDARFCSGGECQDGVFLDKIDEWLSNVKKDSVLVLHQMGSHGPAYYIRYPEAFRKFKPECMTSELGNCKDSEIVNTYDNTILYTDYFLSTVIDRLKSRSGTMATSMVYMSDHGESLGEKGLYLHGTPYMFAPEEQTRVPFFVWLDQDFQKSMMVDMACVAQSRTQPMSHDNLFHSVLGMMNVTTKAYDQKLDLFSGCVSRKSS</sequence>
<protein>
    <submittedName>
        <fullName evidence="11">Lipid A ethanolaminephosphotransferase</fullName>
        <ecNumber evidence="11">2.7.8.-</ecNumber>
    </submittedName>
</protein>
<accession>A0A7W6D1P4</accession>